<dbReference type="GO" id="GO:0017000">
    <property type="term" value="P:antibiotic biosynthetic process"/>
    <property type="evidence" value="ECO:0007669"/>
    <property type="project" value="UniProtKB-KW"/>
</dbReference>
<dbReference type="Pfam" id="PF02668">
    <property type="entry name" value="TauD"/>
    <property type="match status" value="1"/>
</dbReference>
<sequence>MVAFSESAKQALNEGRPFDQAVVEFRDAVFSSPSWIDHGLAVVDDVPVDGDTASTHDTAVTISQLLGRLLPQDGDGALVREVRYRGKQLGEGATGRYSDSKDGGSFHTDGPHRPDTAPEWFALLCVRQAKSGGGLILVLASQIIERLDAGTAAVLQQPFLFDQREEGAAPVARPVLQQDADGEWRVNYLREYIELGHRHPDGTPLTSAQRDALDRFDAVIAELVEAPDRIEIKLEPGQYALIDNRRLLHGRTAFGDDPTDLDRLMIRTWIRPSQLEAAA</sequence>
<evidence type="ECO:0000313" key="8">
    <source>
        <dbReference type="Proteomes" id="UP000515511"/>
    </source>
</evidence>
<dbReference type="InterPro" id="IPR050411">
    <property type="entry name" value="AlphaKG_dependent_hydroxylases"/>
</dbReference>
<evidence type="ECO:0000256" key="4">
    <source>
        <dbReference type="ARBA" id="ARBA00023194"/>
    </source>
</evidence>
<keyword evidence="3" id="KW-0408">Iron</keyword>
<dbReference type="PANTHER" id="PTHR10696:SF56">
    <property type="entry name" value="TAUD_TFDA-LIKE DOMAIN-CONTAINING PROTEIN"/>
    <property type="match status" value="1"/>
</dbReference>
<keyword evidence="7" id="KW-0223">Dioxygenase</keyword>
<dbReference type="KEGG" id="lse:F1C12_11035"/>
<accession>A0A7G6YAU3</accession>
<dbReference type="AlphaFoldDB" id="A0A7G6YAU3"/>
<keyword evidence="4" id="KW-0045">Antibiotic biosynthesis</keyword>
<dbReference type="GO" id="GO:0051213">
    <property type="term" value="F:dioxygenase activity"/>
    <property type="evidence" value="ECO:0007669"/>
    <property type="project" value="UniProtKB-KW"/>
</dbReference>
<gene>
    <name evidence="7" type="ORF">F1C12_11035</name>
</gene>
<reference evidence="8" key="1">
    <citation type="submission" date="2019-09" db="EMBL/GenBank/DDBJ databases">
        <title>Antimicrobial potential of Antarctic Bacteria.</title>
        <authorList>
            <person name="Benaud N."/>
            <person name="Edwards R.J."/>
            <person name="Ferrari B.C."/>
        </authorList>
    </citation>
    <scope>NUCLEOTIDE SEQUENCE [LARGE SCALE GENOMIC DNA]</scope>
    <source>
        <strain evidence="8">INR9</strain>
    </source>
</reference>
<keyword evidence="2" id="KW-0560">Oxidoreductase</keyword>
<dbReference type="InterPro" id="IPR042098">
    <property type="entry name" value="TauD-like_sf"/>
</dbReference>
<dbReference type="Gene3D" id="3.60.130.10">
    <property type="entry name" value="Clavaminate synthase-like"/>
    <property type="match status" value="1"/>
</dbReference>
<dbReference type="PANTHER" id="PTHR10696">
    <property type="entry name" value="GAMMA-BUTYROBETAINE HYDROXYLASE-RELATED"/>
    <property type="match status" value="1"/>
</dbReference>
<feature type="region of interest" description="Disordered" evidence="5">
    <location>
        <begin position="90"/>
        <end position="112"/>
    </location>
</feature>
<evidence type="ECO:0000259" key="6">
    <source>
        <dbReference type="Pfam" id="PF02668"/>
    </source>
</evidence>
<organism evidence="7 8">
    <name type="scientific">Leifsonia shinshuensis</name>
    <dbReference type="NCBI Taxonomy" id="150026"/>
    <lineage>
        <taxon>Bacteria</taxon>
        <taxon>Bacillati</taxon>
        <taxon>Actinomycetota</taxon>
        <taxon>Actinomycetes</taxon>
        <taxon>Micrococcales</taxon>
        <taxon>Microbacteriaceae</taxon>
        <taxon>Leifsonia</taxon>
    </lineage>
</organism>
<dbReference type="SUPFAM" id="SSF51197">
    <property type="entry name" value="Clavaminate synthase-like"/>
    <property type="match status" value="1"/>
</dbReference>
<evidence type="ECO:0000256" key="1">
    <source>
        <dbReference type="ARBA" id="ARBA00001954"/>
    </source>
</evidence>
<dbReference type="RefSeq" id="WP_185275078.1">
    <property type="nucleotide sequence ID" value="NZ_CP043641.1"/>
</dbReference>
<feature type="domain" description="TauD/TfdA-like" evidence="6">
    <location>
        <begin position="37"/>
        <end position="269"/>
    </location>
</feature>
<feature type="compositionally biased region" description="Basic and acidic residues" evidence="5">
    <location>
        <begin position="98"/>
        <end position="112"/>
    </location>
</feature>
<proteinExistence type="predicted"/>
<comment type="cofactor">
    <cofactor evidence="1">
        <name>Fe(2+)</name>
        <dbReference type="ChEBI" id="CHEBI:29033"/>
    </cofactor>
</comment>
<evidence type="ECO:0000256" key="2">
    <source>
        <dbReference type="ARBA" id="ARBA00023002"/>
    </source>
</evidence>
<dbReference type="InterPro" id="IPR003819">
    <property type="entry name" value="TauD/TfdA-like"/>
</dbReference>
<evidence type="ECO:0000313" key="7">
    <source>
        <dbReference type="EMBL" id="QNE35608.1"/>
    </source>
</evidence>
<protein>
    <submittedName>
        <fullName evidence="7">TauD/TfdA family dioxygenase</fullName>
    </submittedName>
</protein>
<evidence type="ECO:0000256" key="3">
    <source>
        <dbReference type="ARBA" id="ARBA00023004"/>
    </source>
</evidence>
<dbReference type="Proteomes" id="UP000515511">
    <property type="component" value="Chromosome"/>
</dbReference>
<dbReference type="EMBL" id="CP043641">
    <property type="protein sequence ID" value="QNE35608.1"/>
    <property type="molecule type" value="Genomic_DNA"/>
</dbReference>
<name>A0A7G6YAU3_9MICO</name>
<evidence type="ECO:0000256" key="5">
    <source>
        <dbReference type="SAM" id="MobiDB-lite"/>
    </source>
</evidence>